<evidence type="ECO:0000313" key="2">
    <source>
        <dbReference type="Proteomes" id="UP001153331"/>
    </source>
</evidence>
<sequence length="371" mass="40448">MQDVNSAVDAAAGWSVTLSPCTPWRSQPYGRGGPHAVDHLHTGNKTLQSHHYRPRARREPLAPRDASRPLLSQIVIGRLNRPHSRRLPDPPDLGQQLPFDSQPPLLCGHGGVLSKVLSAVALVPAVFAAALPGREVARPHNEPVQFDIQQNYAQATFSVPFGQAHTDQDDESLVLNFTAHAHDEACGSSNITINGVPLPQEWEGDYASGSGSYQYTDFHQNELQRDLALAWNSTCLHGTAEADEAQVLTVNIKSIDGVPINTPSGFTISFKQNASPPALLRLETVPDPAPELSDIWRDPPAHLRLVFGTEVNKTGSLEDEIRELRALQAELALIQKAVAAKKQHINAHIRKEAKCLTEELKHCDGISHGPP</sequence>
<protein>
    <submittedName>
        <fullName evidence="1">Uncharacterized protein</fullName>
    </submittedName>
</protein>
<comment type="caution">
    <text evidence="1">The sequence shown here is derived from an EMBL/GenBank/DDBJ whole genome shotgun (WGS) entry which is preliminary data.</text>
</comment>
<dbReference type="EMBL" id="JAPHNI010001095">
    <property type="protein sequence ID" value="KAJ8106705.1"/>
    <property type="molecule type" value="Genomic_DNA"/>
</dbReference>
<dbReference type="Proteomes" id="UP001153331">
    <property type="component" value="Unassembled WGS sequence"/>
</dbReference>
<organism evidence="1 2">
    <name type="scientific">Boeremia exigua</name>
    <dbReference type="NCBI Taxonomy" id="749465"/>
    <lineage>
        <taxon>Eukaryota</taxon>
        <taxon>Fungi</taxon>
        <taxon>Dikarya</taxon>
        <taxon>Ascomycota</taxon>
        <taxon>Pezizomycotina</taxon>
        <taxon>Dothideomycetes</taxon>
        <taxon>Pleosporomycetidae</taxon>
        <taxon>Pleosporales</taxon>
        <taxon>Pleosporineae</taxon>
        <taxon>Didymellaceae</taxon>
        <taxon>Boeremia</taxon>
    </lineage>
</organism>
<gene>
    <name evidence="1" type="ORF">OPT61_g9361</name>
</gene>
<keyword evidence="2" id="KW-1185">Reference proteome</keyword>
<reference evidence="1" key="1">
    <citation type="submission" date="2022-11" db="EMBL/GenBank/DDBJ databases">
        <title>Genome Sequence of Boeremia exigua.</title>
        <authorList>
            <person name="Buettner E."/>
        </authorList>
    </citation>
    <scope>NUCLEOTIDE SEQUENCE</scope>
    <source>
        <strain evidence="1">CU02</strain>
    </source>
</reference>
<evidence type="ECO:0000313" key="1">
    <source>
        <dbReference type="EMBL" id="KAJ8106705.1"/>
    </source>
</evidence>
<proteinExistence type="predicted"/>
<accession>A0ACC2HUQ2</accession>
<name>A0ACC2HUQ2_9PLEO</name>